<dbReference type="InterPro" id="IPR011256">
    <property type="entry name" value="Reg_factor_effector_dom_sf"/>
</dbReference>
<dbReference type="SMART" id="SM00871">
    <property type="entry name" value="AraC_E_bind"/>
    <property type="match status" value="1"/>
</dbReference>
<evidence type="ECO:0000313" key="2">
    <source>
        <dbReference type="EMBL" id="MFB0842085.1"/>
    </source>
</evidence>
<organism evidence="2 3">
    <name type="scientific">Paenibacillus oleatilyticus</name>
    <dbReference type="NCBI Taxonomy" id="2594886"/>
    <lineage>
        <taxon>Bacteria</taxon>
        <taxon>Bacillati</taxon>
        <taxon>Bacillota</taxon>
        <taxon>Bacilli</taxon>
        <taxon>Bacillales</taxon>
        <taxon>Paenibacillaceae</taxon>
        <taxon>Paenibacillus</taxon>
    </lineage>
</organism>
<dbReference type="Pfam" id="PF06445">
    <property type="entry name" value="GyrI-like"/>
    <property type="match status" value="1"/>
</dbReference>
<dbReference type="PANTHER" id="PTHR36444">
    <property type="entry name" value="TRANSCRIPTIONAL REGULATOR PROTEIN YOBU-RELATED"/>
    <property type="match status" value="1"/>
</dbReference>
<comment type="caution">
    <text evidence="2">The sequence shown here is derived from an EMBL/GenBank/DDBJ whole genome shotgun (WGS) entry which is preliminary data.</text>
</comment>
<feature type="domain" description="AraC effector-binding" evidence="1">
    <location>
        <begin position="1"/>
        <end position="156"/>
    </location>
</feature>
<dbReference type="PANTHER" id="PTHR36444:SF2">
    <property type="entry name" value="TRANSCRIPTIONAL REGULATOR PROTEIN YOBU-RELATED"/>
    <property type="match status" value="1"/>
</dbReference>
<protein>
    <submittedName>
        <fullName evidence="2">GyrI-like domain-containing protein</fullName>
    </submittedName>
</protein>
<keyword evidence="3" id="KW-1185">Reference proteome</keyword>
<dbReference type="SUPFAM" id="SSF55136">
    <property type="entry name" value="Probable bacterial effector-binding domain"/>
    <property type="match status" value="1"/>
</dbReference>
<proteinExistence type="predicted"/>
<dbReference type="Gene3D" id="3.20.80.10">
    <property type="entry name" value="Regulatory factor, effector binding domain"/>
    <property type="match status" value="1"/>
</dbReference>
<name>A0ABV4UW88_9BACL</name>
<dbReference type="InterPro" id="IPR029442">
    <property type="entry name" value="GyrI-like"/>
</dbReference>
<sequence>MKTSIIQKPSFMVVGVSLETLLQDEREQRNIPKLRQKFNERITEISKRINNNAIGIFIDPPNYSYKLDKFKWIAGVEVTSMDELPEGMEAVSFPANTYACATYKGKKNQAYQAYDYLYQWVTESEYELADTYGVEQYKEYDEATAEEIMDLMFPVRKK</sequence>
<dbReference type="RefSeq" id="WP_373949813.1">
    <property type="nucleotide sequence ID" value="NZ_JBHDLN010000003.1"/>
</dbReference>
<evidence type="ECO:0000313" key="3">
    <source>
        <dbReference type="Proteomes" id="UP001575622"/>
    </source>
</evidence>
<dbReference type="InterPro" id="IPR010499">
    <property type="entry name" value="AraC_E-bd"/>
</dbReference>
<gene>
    <name evidence="2" type="ORF">ACEU3E_07880</name>
</gene>
<dbReference type="Proteomes" id="UP001575622">
    <property type="component" value="Unassembled WGS sequence"/>
</dbReference>
<dbReference type="InterPro" id="IPR053182">
    <property type="entry name" value="YobU-like_regulator"/>
</dbReference>
<accession>A0ABV4UW88</accession>
<evidence type="ECO:0000259" key="1">
    <source>
        <dbReference type="SMART" id="SM00871"/>
    </source>
</evidence>
<reference evidence="2 3" key="1">
    <citation type="submission" date="2024-09" db="EMBL/GenBank/DDBJ databases">
        <authorList>
            <person name="Makale K.P.P."/>
            <person name="Makhzoum A."/>
            <person name="Rantong G."/>
            <person name="Rahube T.O."/>
        </authorList>
    </citation>
    <scope>NUCLEOTIDE SEQUENCE [LARGE SCALE GENOMIC DNA]</scope>
    <source>
        <strain evidence="2 3">KM_D13</strain>
    </source>
</reference>
<dbReference type="EMBL" id="JBHDLN010000003">
    <property type="protein sequence ID" value="MFB0842085.1"/>
    <property type="molecule type" value="Genomic_DNA"/>
</dbReference>